<protein>
    <submittedName>
        <fullName evidence="2">Uncharacterized protein</fullName>
    </submittedName>
</protein>
<evidence type="ECO:0000256" key="1">
    <source>
        <dbReference type="SAM" id="MobiDB-lite"/>
    </source>
</evidence>
<dbReference type="Proteomes" id="UP000301751">
    <property type="component" value="Unassembled WGS sequence"/>
</dbReference>
<dbReference type="AlphaFoldDB" id="A0A480ARJ5"/>
<keyword evidence="3" id="KW-1185">Reference proteome</keyword>
<sequence length="107" mass="11295">MHALGGQQRNSGCPAGLFGRSGGAGGGSLPAMRTTRPPLHDRRAWQDTTPGELAPAIGQADFKPGTRVQPPLQEVLQGLDARELEGETVFDQLFGPRPGGDPRLQRG</sequence>
<proteinExistence type="predicted"/>
<feature type="region of interest" description="Disordered" evidence="1">
    <location>
        <begin position="88"/>
        <end position="107"/>
    </location>
</feature>
<feature type="region of interest" description="Disordered" evidence="1">
    <location>
        <begin position="1"/>
        <end position="69"/>
    </location>
</feature>
<evidence type="ECO:0000313" key="3">
    <source>
        <dbReference type="Proteomes" id="UP000301751"/>
    </source>
</evidence>
<dbReference type="EMBL" id="BJCL01000008">
    <property type="protein sequence ID" value="GCL64269.1"/>
    <property type="molecule type" value="Genomic_DNA"/>
</dbReference>
<evidence type="ECO:0000313" key="2">
    <source>
        <dbReference type="EMBL" id="GCL64269.1"/>
    </source>
</evidence>
<name>A0A480ARJ5_9BURK</name>
<organism evidence="2 3">
    <name type="scientific">Pseudaquabacterium pictum</name>
    <dbReference type="NCBI Taxonomy" id="2315236"/>
    <lineage>
        <taxon>Bacteria</taxon>
        <taxon>Pseudomonadati</taxon>
        <taxon>Pseudomonadota</taxon>
        <taxon>Betaproteobacteria</taxon>
        <taxon>Burkholderiales</taxon>
        <taxon>Sphaerotilaceae</taxon>
        <taxon>Pseudaquabacterium</taxon>
    </lineage>
</organism>
<accession>A0A480ARJ5</accession>
<feature type="compositionally biased region" description="Gly residues" evidence="1">
    <location>
        <begin position="19"/>
        <end position="28"/>
    </location>
</feature>
<gene>
    <name evidence="2" type="ORF">AQPW35_33500</name>
</gene>
<comment type="caution">
    <text evidence="2">The sequence shown here is derived from an EMBL/GenBank/DDBJ whole genome shotgun (WGS) entry which is preliminary data.</text>
</comment>
<reference evidence="3" key="1">
    <citation type="submission" date="2019-03" db="EMBL/GenBank/DDBJ databases">
        <title>Aquabacterium pictum sp.nov., the first bacteriochlorophyll a-containing freshwater bacterium in the genus Aquabacterium of the class Betaproteobacteria.</title>
        <authorList>
            <person name="Hirose S."/>
            <person name="Tank M."/>
            <person name="Hara E."/>
            <person name="Tamaki H."/>
            <person name="Takaichi S."/>
            <person name="Haruta S."/>
            <person name="Hanada S."/>
        </authorList>
    </citation>
    <scope>NUCLEOTIDE SEQUENCE [LARGE SCALE GENOMIC DNA]</scope>
    <source>
        <strain evidence="3">W35</strain>
    </source>
</reference>